<keyword evidence="2" id="KW-1185">Reference proteome</keyword>
<evidence type="ECO:0000313" key="2">
    <source>
        <dbReference type="Proteomes" id="UP000015105"/>
    </source>
</evidence>
<accession>A0A453L5N6</accession>
<dbReference type="Proteomes" id="UP000015105">
    <property type="component" value="Chromosome 5D"/>
</dbReference>
<sequence length="72" mass="8559">MYYEYYMHKKDRIFFLGKRTMKMKLFLESKVTFLYQISPSSMGAGYCITWSLITCTSQSRKPFLVLFIETGC</sequence>
<dbReference type="Gramene" id="AET5Gv20640900.7">
    <property type="protein sequence ID" value="AET5Gv20640900.7"/>
    <property type="gene ID" value="AET5Gv20640900"/>
</dbReference>
<evidence type="ECO:0000313" key="1">
    <source>
        <dbReference type="EnsemblPlants" id="AET5Gv20640900.7"/>
    </source>
</evidence>
<reference evidence="2" key="2">
    <citation type="journal article" date="2017" name="Nat. Plants">
        <title>The Aegilops tauschii genome reveals multiple impacts of transposons.</title>
        <authorList>
            <person name="Zhao G."/>
            <person name="Zou C."/>
            <person name="Li K."/>
            <person name="Wang K."/>
            <person name="Li T."/>
            <person name="Gao L."/>
            <person name="Zhang X."/>
            <person name="Wang H."/>
            <person name="Yang Z."/>
            <person name="Liu X."/>
            <person name="Jiang W."/>
            <person name="Mao L."/>
            <person name="Kong X."/>
            <person name="Jiao Y."/>
            <person name="Jia J."/>
        </authorList>
    </citation>
    <scope>NUCLEOTIDE SEQUENCE [LARGE SCALE GENOMIC DNA]</scope>
    <source>
        <strain evidence="2">cv. AL8/78</strain>
    </source>
</reference>
<protein>
    <submittedName>
        <fullName evidence="1">Uncharacterized protein</fullName>
    </submittedName>
</protein>
<proteinExistence type="predicted"/>
<reference evidence="1" key="5">
    <citation type="journal article" date="2021" name="G3 (Bethesda)">
        <title>Aegilops tauschii genome assembly Aet v5.0 features greater sequence contiguity and improved annotation.</title>
        <authorList>
            <person name="Wang L."/>
            <person name="Zhu T."/>
            <person name="Rodriguez J.C."/>
            <person name="Deal K.R."/>
            <person name="Dubcovsky J."/>
            <person name="McGuire P.E."/>
            <person name="Lux T."/>
            <person name="Spannagl M."/>
            <person name="Mayer K.F.X."/>
            <person name="Baldrich P."/>
            <person name="Meyers B.C."/>
            <person name="Huo N."/>
            <person name="Gu Y.Q."/>
            <person name="Zhou H."/>
            <person name="Devos K.M."/>
            <person name="Bennetzen J.L."/>
            <person name="Unver T."/>
            <person name="Budak H."/>
            <person name="Gulick P.J."/>
            <person name="Galiba G."/>
            <person name="Kalapos B."/>
            <person name="Nelson D.R."/>
            <person name="Li P."/>
            <person name="You F.M."/>
            <person name="Luo M.C."/>
            <person name="Dvorak J."/>
        </authorList>
    </citation>
    <scope>NUCLEOTIDE SEQUENCE [LARGE SCALE GENOMIC DNA]</scope>
    <source>
        <strain evidence="1">cv. AL8/78</strain>
    </source>
</reference>
<reference evidence="2" key="1">
    <citation type="journal article" date="2014" name="Science">
        <title>Ancient hybridizations among the ancestral genomes of bread wheat.</title>
        <authorList>
            <consortium name="International Wheat Genome Sequencing Consortium,"/>
            <person name="Marcussen T."/>
            <person name="Sandve S.R."/>
            <person name="Heier L."/>
            <person name="Spannagl M."/>
            <person name="Pfeifer M."/>
            <person name="Jakobsen K.S."/>
            <person name="Wulff B.B."/>
            <person name="Steuernagel B."/>
            <person name="Mayer K.F."/>
            <person name="Olsen O.A."/>
        </authorList>
    </citation>
    <scope>NUCLEOTIDE SEQUENCE [LARGE SCALE GENOMIC DNA]</scope>
    <source>
        <strain evidence="2">cv. AL8/78</strain>
    </source>
</reference>
<reference evidence="1" key="3">
    <citation type="journal article" date="2017" name="Nature">
        <title>Genome sequence of the progenitor of the wheat D genome Aegilops tauschii.</title>
        <authorList>
            <person name="Luo M.C."/>
            <person name="Gu Y.Q."/>
            <person name="Puiu D."/>
            <person name="Wang H."/>
            <person name="Twardziok S.O."/>
            <person name="Deal K.R."/>
            <person name="Huo N."/>
            <person name="Zhu T."/>
            <person name="Wang L."/>
            <person name="Wang Y."/>
            <person name="McGuire P.E."/>
            <person name="Liu S."/>
            <person name="Long H."/>
            <person name="Ramasamy R.K."/>
            <person name="Rodriguez J.C."/>
            <person name="Van S.L."/>
            <person name="Yuan L."/>
            <person name="Wang Z."/>
            <person name="Xia Z."/>
            <person name="Xiao L."/>
            <person name="Anderson O.D."/>
            <person name="Ouyang S."/>
            <person name="Liang Y."/>
            <person name="Zimin A.V."/>
            <person name="Pertea G."/>
            <person name="Qi P."/>
            <person name="Bennetzen J.L."/>
            <person name="Dai X."/>
            <person name="Dawson M.W."/>
            <person name="Muller H.G."/>
            <person name="Kugler K."/>
            <person name="Rivarola-Duarte L."/>
            <person name="Spannagl M."/>
            <person name="Mayer K.F.X."/>
            <person name="Lu F.H."/>
            <person name="Bevan M.W."/>
            <person name="Leroy P."/>
            <person name="Li P."/>
            <person name="You F.M."/>
            <person name="Sun Q."/>
            <person name="Liu Z."/>
            <person name="Lyons E."/>
            <person name="Wicker T."/>
            <person name="Salzberg S.L."/>
            <person name="Devos K.M."/>
            <person name="Dvorak J."/>
        </authorList>
    </citation>
    <scope>NUCLEOTIDE SEQUENCE [LARGE SCALE GENOMIC DNA]</scope>
    <source>
        <strain evidence="1">cv. AL8/78</strain>
    </source>
</reference>
<dbReference type="EnsemblPlants" id="AET5Gv20640900.7">
    <property type="protein sequence ID" value="AET5Gv20640900.7"/>
    <property type="gene ID" value="AET5Gv20640900"/>
</dbReference>
<name>A0A453L5N6_AEGTS</name>
<organism evidence="1 2">
    <name type="scientific">Aegilops tauschii subsp. strangulata</name>
    <name type="common">Goatgrass</name>
    <dbReference type="NCBI Taxonomy" id="200361"/>
    <lineage>
        <taxon>Eukaryota</taxon>
        <taxon>Viridiplantae</taxon>
        <taxon>Streptophyta</taxon>
        <taxon>Embryophyta</taxon>
        <taxon>Tracheophyta</taxon>
        <taxon>Spermatophyta</taxon>
        <taxon>Magnoliopsida</taxon>
        <taxon>Liliopsida</taxon>
        <taxon>Poales</taxon>
        <taxon>Poaceae</taxon>
        <taxon>BOP clade</taxon>
        <taxon>Pooideae</taxon>
        <taxon>Triticodae</taxon>
        <taxon>Triticeae</taxon>
        <taxon>Triticinae</taxon>
        <taxon>Aegilops</taxon>
    </lineage>
</organism>
<reference evidence="1" key="4">
    <citation type="submission" date="2019-03" db="UniProtKB">
        <authorList>
            <consortium name="EnsemblPlants"/>
        </authorList>
    </citation>
    <scope>IDENTIFICATION</scope>
</reference>
<dbReference type="AlphaFoldDB" id="A0A453L5N6"/>